<evidence type="ECO:0000313" key="2">
    <source>
        <dbReference type="EMBL" id="KAH8038736.1"/>
    </source>
</evidence>
<protein>
    <submittedName>
        <fullName evidence="2">Uncharacterized protein</fullName>
    </submittedName>
</protein>
<evidence type="ECO:0000256" key="1">
    <source>
        <dbReference type="SAM" id="MobiDB-lite"/>
    </source>
</evidence>
<sequence>MRENPDNSINGETGQLNIQQANGSRGAEEHEASSTPVPRPERQQGGGVEGVPRRSSRSSNIHKDAKSPVMEIPARDLFTGPARLATRPLTLLRRLRCRDDVTARGSTDLEGKGKWMRTIRGREMQE</sequence>
<accession>A0A9J6EXQ0</accession>
<proteinExistence type="predicted"/>
<reference evidence="2" key="2">
    <citation type="submission" date="2021-09" db="EMBL/GenBank/DDBJ databases">
        <authorList>
            <person name="Jia N."/>
            <person name="Wang J."/>
            <person name="Shi W."/>
            <person name="Du L."/>
            <person name="Sun Y."/>
            <person name="Zhan W."/>
            <person name="Jiang J."/>
            <person name="Wang Q."/>
            <person name="Zhang B."/>
            <person name="Ji P."/>
            <person name="Sakyi L.B."/>
            <person name="Cui X."/>
            <person name="Yuan T."/>
            <person name="Jiang B."/>
            <person name="Yang W."/>
            <person name="Lam T.T.-Y."/>
            <person name="Chang Q."/>
            <person name="Ding S."/>
            <person name="Wang X."/>
            <person name="Zhu J."/>
            <person name="Ruan X."/>
            <person name="Zhao L."/>
            <person name="Wei J."/>
            <person name="Que T."/>
            <person name="Du C."/>
            <person name="Cheng J."/>
            <person name="Dai P."/>
            <person name="Han X."/>
            <person name="Huang E."/>
            <person name="Gao Y."/>
            <person name="Liu J."/>
            <person name="Shao H."/>
            <person name="Ye R."/>
            <person name="Li L."/>
            <person name="Wei W."/>
            <person name="Wang X."/>
            <person name="Wang C."/>
            <person name="Huo Q."/>
            <person name="Li W."/>
            <person name="Guo W."/>
            <person name="Chen H."/>
            <person name="Chen S."/>
            <person name="Zhou L."/>
            <person name="Zhou L."/>
            <person name="Ni X."/>
            <person name="Tian J."/>
            <person name="Zhou Y."/>
            <person name="Sheng Y."/>
            <person name="Liu T."/>
            <person name="Pan Y."/>
            <person name="Xia L."/>
            <person name="Li J."/>
            <person name="Zhao F."/>
            <person name="Cao W."/>
        </authorList>
    </citation>
    <scope>NUCLEOTIDE SEQUENCE</scope>
    <source>
        <strain evidence="2">Rmic-2018</strain>
        <tissue evidence="2">Larvae</tissue>
    </source>
</reference>
<keyword evidence="3" id="KW-1185">Reference proteome</keyword>
<evidence type="ECO:0000313" key="3">
    <source>
        <dbReference type="Proteomes" id="UP000821866"/>
    </source>
</evidence>
<organism evidence="2 3">
    <name type="scientific">Rhipicephalus microplus</name>
    <name type="common">Cattle tick</name>
    <name type="synonym">Boophilus microplus</name>
    <dbReference type="NCBI Taxonomy" id="6941"/>
    <lineage>
        <taxon>Eukaryota</taxon>
        <taxon>Metazoa</taxon>
        <taxon>Ecdysozoa</taxon>
        <taxon>Arthropoda</taxon>
        <taxon>Chelicerata</taxon>
        <taxon>Arachnida</taxon>
        <taxon>Acari</taxon>
        <taxon>Parasitiformes</taxon>
        <taxon>Ixodida</taxon>
        <taxon>Ixodoidea</taxon>
        <taxon>Ixodidae</taxon>
        <taxon>Rhipicephalinae</taxon>
        <taxon>Rhipicephalus</taxon>
        <taxon>Boophilus</taxon>
    </lineage>
</organism>
<dbReference type="AlphaFoldDB" id="A0A9J6EXQ0"/>
<feature type="compositionally biased region" description="Polar residues" evidence="1">
    <location>
        <begin position="1"/>
        <end position="23"/>
    </location>
</feature>
<dbReference type="Proteomes" id="UP000821866">
    <property type="component" value="Chromosome 1"/>
</dbReference>
<feature type="region of interest" description="Disordered" evidence="1">
    <location>
        <begin position="1"/>
        <end position="68"/>
    </location>
</feature>
<dbReference type="EMBL" id="JABSTU010000001">
    <property type="protein sequence ID" value="KAH8038736.1"/>
    <property type="molecule type" value="Genomic_DNA"/>
</dbReference>
<name>A0A9J6EXQ0_RHIMP</name>
<gene>
    <name evidence="2" type="ORF">HPB51_002880</name>
</gene>
<comment type="caution">
    <text evidence="2">The sequence shown here is derived from an EMBL/GenBank/DDBJ whole genome shotgun (WGS) entry which is preliminary data.</text>
</comment>
<reference evidence="2" key="1">
    <citation type="journal article" date="2020" name="Cell">
        <title>Large-Scale Comparative Analyses of Tick Genomes Elucidate Their Genetic Diversity and Vector Capacities.</title>
        <authorList>
            <consortium name="Tick Genome and Microbiome Consortium (TIGMIC)"/>
            <person name="Jia N."/>
            <person name="Wang J."/>
            <person name="Shi W."/>
            <person name="Du L."/>
            <person name="Sun Y."/>
            <person name="Zhan W."/>
            <person name="Jiang J.F."/>
            <person name="Wang Q."/>
            <person name="Zhang B."/>
            <person name="Ji P."/>
            <person name="Bell-Sakyi L."/>
            <person name="Cui X.M."/>
            <person name="Yuan T.T."/>
            <person name="Jiang B.G."/>
            <person name="Yang W.F."/>
            <person name="Lam T.T."/>
            <person name="Chang Q.C."/>
            <person name="Ding S.J."/>
            <person name="Wang X.J."/>
            <person name="Zhu J.G."/>
            <person name="Ruan X.D."/>
            <person name="Zhao L."/>
            <person name="Wei J.T."/>
            <person name="Ye R.Z."/>
            <person name="Que T.C."/>
            <person name="Du C.H."/>
            <person name="Zhou Y.H."/>
            <person name="Cheng J.X."/>
            <person name="Dai P.F."/>
            <person name="Guo W.B."/>
            <person name="Han X.H."/>
            <person name="Huang E.J."/>
            <person name="Li L.F."/>
            <person name="Wei W."/>
            <person name="Gao Y.C."/>
            <person name="Liu J.Z."/>
            <person name="Shao H.Z."/>
            <person name="Wang X."/>
            <person name="Wang C.C."/>
            <person name="Yang T.C."/>
            <person name="Huo Q.B."/>
            <person name="Li W."/>
            <person name="Chen H.Y."/>
            <person name="Chen S.E."/>
            <person name="Zhou L.G."/>
            <person name="Ni X.B."/>
            <person name="Tian J.H."/>
            <person name="Sheng Y."/>
            <person name="Liu T."/>
            <person name="Pan Y.S."/>
            <person name="Xia L.Y."/>
            <person name="Li J."/>
            <person name="Zhao F."/>
            <person name="Cao W.C."/>
        </authorList>
    </citation>
    <scope>NUCLEOTIDE SEQUENCE</scope>
    <source>
        <strain evidence="2">Rmic-2018</strain>
    </source>
</reference>